<dbReference type="EMBL" id="FOIN01000010">
    <property type="protein sequence ID" value="SET42414.1"/>
    <property type="molecule type" value="Genomic_DNA"/>
</dbReference>
<gene>
    <name evidence="1" type="ORF">SAMN04489758_11043</name>
</gene>
<keyword evidence="2" id="KW-1185">Reference proteome</keyword>
<organism evidence="1 2">
    <name type="scientific">Thomasclavelia cocleata</name>
    <dbReference type="NCBI Taxonomy" id="69824"/>
    <lineage>
        <taxon>Bacteria</taxon>
        <taxon>Bacillati</taxon>
        <taxon>Bacillota</taxon>
        <taxon>Erysipelotrichia</taxon>
        <taxon>Erysipelotrichales</taxon>
        <taxon>Coprobacillaceae</taxon>
        <taxon>Thomasclavelia</taxon>
    </lineage>
</organism>
<evidence type="ECO:0000313" key="2">
    <source>
        <dbReference type="Proteomes" id="UP000198558"/>
    </source>
</evidence>
<evidence type="ECO:0000313" key="1">
    <source>
        <dbReference type="EMBL" id="SET42414.1"/>
    </source>
</evidence>
<reference evidence="2" key="1">
    <citation type="submission" date="2016-10" db="EMBL/GenBank/DDBJ databases">
        <authorList>
            <person name="Varghese N."/>
            <person name="Submissions S."/>
        </authorList>
    </citation>
    <scope>NUCLEOTIDE SEQUENCE [LARGE SCALE GENOMIC DNA]</scope>
    <source>
        <strain evidence="2">DSM 1551</strain>
    </source>
</reference>
<name>A0A1I0EB67_9FIRM</name>
<dbReference type="Proteomes" id="UP000198558">
    <property type="component" value="Unassembled WGS sequence"/>
</dbReference>
<protein>
    <submittedName>
        <fullName evidence="1">Uncharacterized protein</fullName>
    </submittedName>
</protein>
<dbReference type="GeneID" id="78289740"/>
<dbReference type="RefSeq" id="WP_157796092.1">
    <property type="nucleotide sequence ID" value="NZ_FOIN01000010.1"/>
</dbReference>
<proteinExistence type="predicted"/>
<dbReference type="AlphaFoldDB" id="A0A1I0EB67"/>
<sequence>MSFSVTVSTIGFNISSGIDYWRLASSVTTLYICFDFNQTYDYVIFKPKDADEGIRN</sequence>
<accession>A0A1I0EB67</accession>